<evidence type="ECO:0000259" key="6">
    <source>
        <dbReference type="Pfam" id="PF13458"/>
    </source>
</evidence>
<dbReference type="InterPro" id="IPR028082">
    <property type="entry name" value="Peripla_BP_I"/>
</dbReference>
<evidence type="ECO:0000256" key="2">
    <source>
        <dbReference type="ARBA" id="ARBA00022448"/>
    </source>
</evidence>
<proteinExistence type="inferred from homology"/>
<keyword evidence="8" id="KW-1185">Reference proteome</keyword>
<keyword evidence="3 5" id="KW-0732">Signal</keyword>
<dbReference type="SUPFAM" id="SSF53822">
    <property type="entry name" value="Periplasmic binding protein-like I"/>
    <property type="match status" value="1"/>
</dbReference>
<accession>A0A936YY32</accession>
<dbReference type="PANTHER" id="PTHR30483">
    <property type="entry name" value="LEUCINE-SPECIFIC-BINDING PROTEIN"/>
    <property type="match status" value="1"/>
</dbReference>
<dbReference type="CDD" id="cd06335">
    <property type="entry name" value="PBP1_ABC_ligand_binding-like"/>
    <property type="match status" value="1"/>
</dbReference>
<reference evidence="7 8" key="1">
    <citation type="journal article" date="2017" name="Int. J. Syst. Evol. Microbiol.">
        <title>Ramlibacter monticola sp. nov., isolated from forest soil.</title>
        <authorList>
            <person name="Chaudhary D.K."/>
            <person name="Kim J."/>
        </authorList>
    </citation>
    <scope>NUCLEOTIDE SEQUENCE [LARGE SCALE GENOMIC DNA]</scope>
    <source>
        <strain evidence="7 8">KACC 19175</strain>
    </source>
</reference>
<dbReference type="Pfam" id="PF13458">
    <property type="entry name" value="Peripla_BP_6"/>
    <property type="match status" value="1"/>
</dbReference>
<comment type="similarity">
    <text evidence="1">Belongs to the leucine-binding protein family.</text>
</comment>
<feature type="signal peptide" evidence="5">
    <location>
        <begin position="1"/>
        <end position="20"/>
    </location>
</feature>
<evidence type="ECO:0000256" key="5">
    <source>
        <dbReference type="SAM" id="SignalP"/>
    </source>
</evidence>
<protein>
    <submittedName>
        <fullName evidence="7">ABC transporter substrate-binding protein</fullName>
    </submittedName>
</protein>
<feature type="chain" id="PRO_5037597590" evidence="5">
    <location>
        <begin position="21"/>
        <end position="404"/>
    </location>
</feature>
<evidence type="ECO:0000313" key="8">
    <source>
        <dbReference type="Proteomes" id="UP000599109"/>
    </source>
</evidence>
<dbReference type="PANTHER" id="PTHR30483:SF6">
    <property type="entry name" value="PERIPLASMIC BINDING PROTEIN OF ABC TRANSPORTER FOR NATURAL AMINO ACIDS"/>
    <property type="match status" value="1"/>
</dbReference>
<evidence type="ECO:0000313" key="7">
    <source>
        <dbReference type="EMBL" id="MBL0391625.1"/>
    </source>
</evidence>
<dbReference type="PRINTS" id="PR00337">
    <property type="entry name" value="LEUILEVALBP"/>
</dbReference>
<dbReference type="InterPro" id="IPR000709">
    <property type="entry name" value="Leu_Ile_Val-bd"/>
</dbReference>
<organism evidence="7 8">
    <name type="scientific">Ramlibacter monticola</name>
    <dbReference type="NCBI Taxonomy" id="1926872"/>
    <lineage>
        <taxon>Bacteria</taxon>
        <taxon>Pseudomonadati</taxon>
        <taxon>Pseudomonadota</taxon>
        <taxon>Betaproteobacteria</taxon>
        <taxon>Burkholderiales</taxon>
        <taxon>Comamonadaceae</taxon>
        <taxon>Ramlibacter</taxon>
    </lineage>
</organism>
<dbReference type="Gene3D" id="3.40.50.2300">
    <property type="match status" value="2"/>
</dbReference>
<dbReference type="Proteomes" id="UP000599109">
    <property type="component" value="Unassembled WGS sequence"/>
</dbReference>
<dbReference type="RefSeq" id="WP_201674240.1">
    <property type="nucleotide sequence ID" value="NZ_JAEQNE010000002.1"/>
</dbReference>
<dbReference type="GO" id="GO:0006865">
    <property type="term" value="P:amino acid transport"/>
    <property type="evidence" value="ECO:0007669"/>
    <property type="project" value="UniProtKB-KW"/>
</dbReference>
<evidence type="ECO:0000256" key="3">
    <source>
        <dbReference type="ARBA" id="ARBA00022729"/>
    </source>
</evidence>
<keyword evidence="4" id="KW-0029">Amino-acid transport</keyword>
<dbReference type="AlphaFoldDB" id="A0A936YY32"/>
<dbReference type="EMBL" id="JAEQNE010000002">
    <property type="protein sequence ID" value="MBL0391625.1"/>
    <property type="molecule type" value="Genomic_DNA"/>
</dbReference>
<sequence>MKRVASAAILAAVLSAPAWAQAVQPIRIGLIFPLTGGSSDMGNSARVGAEVAVREINEVGGYLGRPLELVIRDDKADPDTGLQLAQELVLKEKVTATFGFCNTGVAMKALDVFQANKAILMVTCATGTGITAKHPPADSYIFRTSARDQIQTQFLVDEIVRRGLTRVALLVDTSGYGDAGLKDLEAALGRANLKPHAVARFKVGVKTLDEEMKQLKASGADALIGWTVGPEEGVISASRVNAGWKVPQFGPWGLSHASAFATSGGKVDGAAMVQTVLPNPFLERNSSFLRGYAKISKEAPVGSMMSAAQTYDAIHLLLRAMFDSKGDLGSAALKKALENPSGPYRGVVTVYDRPFSPADHDAISANMLWLGTWRNNERAYYYKDDERKASIIRRKEKATQTAAR</sequence>
<evidence type="ECO:0000256" key="4">
    <source>
        <dbReference type="ARBA" id="ARBA00022970"/>
    </source>
</evidence>
<evidence type="ECO:0000256" key="1">
    <source>
        <dbReference type="ARBA" id="ARBA00010062"/>
    </source>
</evidence>
<feature type="domain" description="Leucine-binding protein" evidence="6">
    <location>
        <begin position="25"/>
        <end position="365"/>
    </location>
</feature>
<gene>
    <name evidence="7" type="ORF">JJ685_10810</name>
</gene>
<dbReference type="InterPro" id="IPR028081">
    <property type="entry name" value="Leu-bd"/>
</dbReference>
<comment type="caution">
    <text evidence="7">The sequence shown here is derived from an EMBL/GenBank/DDBJ whole genome shotgun (WGS) entry which is preliminary data.</text>
</comment>
<name>A0A936YY32_9BURK</name>
<keyword evidence="2" id="KW-0813">Transport</keyword>
<dbReference type="InterPro" id="IPR051010">
    <property type="entry name" value="BCAA_transport"/>
</dbReference>